<name>A0A1I3XZZ3_9BACT</name>
<dbReference type="Proteomes" id="UP000198635">
    <property type="component" value="Unassembled WGS sequence"/>
</dbReference>
<reference evidence="3" key="1">
    <citation type="submission" date="2016-10" db="EMBL/GenBank/DDBJ databases">
        <authorList>
            <person name="Varghese N."/>
            <person name="Submissions S."/>
        </authorList>
    </citation>
    <scope>NUCLEOTIDE SEQUENCE [LARGE SCALE GENOMIC DNA]</scope>
    <source>
        <strain evidence="3">DSM 5918</strain>
    </source>
</reference>
<dbReference type="AlphaFoldDB" id="A0A1I3XZZ3"/>
<evidence type="ECO:0008006" key="4">
    <source>
        <dbReference type="Google" id="ProtNLM"/>
    </source>
</evidence>
<evidence type="ECO:0000313" key="3">
    <source>
        <dbReference type="Proteomes" id="UP000198635"/>
    </source>
</evidence>
<keyword evidence="1" id="KW-0175">Coiled coil</keyword>
<organism evidence="2 3">
    <name type="scientific">Desulfomicrobium apsheronum</name>
    <dbReference type="NCBI Taxonomy" id="52560"/>
    <lineage>
        <taxon>Bacteria</taxon>
        <taxon>Pseudomonadati</taxon>
        <taxon>Thermodesulfobacteriota</taxon>
        <taxon>Desulfovibrionia</taxon>
        <taxon>Desulfovibrionales</taxon>
        <taxon>Desulfomicrobiaceae</taxon>
        <taxon>Desulfomicrobium</taxon>
    </lineage>
</organism>
<dbReference type="RefSeq" id="WP_092377555.1">
    <property type="nucleotide sequence ID" value="NZ_FORX01000018.1"/>
</dbReference>
<proteinExistence type="predicted"/>
<dbReference type="EMBL" id="FORX01000018">
    <property type="protein sequence ID" value="SFK24779.1"/>
    <property type="molecule type" value="Genomic_DNA"/>
</dbReference>
<dbReference type="OrthoDB" id="5339985at2"/>
<protein>
    <recommendedName>
        <fullName evidence="4">Coiled coil domain-containing protein</fullName>
    </recommendedName>
</protein>
<keyword evidence="3" id="KW-1185">Reference proteome</keyword>
<sequence length="107" mass="12229">MQEKKDVYVQKLKAKIDEWNAEIDLLASKANQSKADLKIGYLERIQELKEKRNELETKVKTLQEAGGSAWEELKDGLEESLKVWKDSFTKAKAAFGQGLKEGKEDKD</sequence>
<feature type="coiled-coil region" evidence="1">
    <location>
        <begin position="9"/>
        <end position="65"/>
    </location>
</feature>
<gene>
    <name evidence="2" type="ORF">SAMN04488082_11814</name>
</gene>
<evidence type="ECO:0000313" key="2">
    <source>
        <dbReference type="EMBL" id="SFK24779.1"/>
    </source>
</evidence>
<evidence type="ECO:0000256" key="1">
    <source>
        <dbReference type="SAM" id="Coils"/>
    </source>
</evidence>
<accession>A0A1I3XZZ3</accession>